<dbReference type="SMART" id="SM00257">
    <property type="entry name" value="LysM"/>
    <property type="match status" value="1"/>
</dbReference>
<dbReference type="PANTHER" id="PTHR34700:SF4">
    <property type="entry name" value="PHAGE-LIKE ELEMENT PBSX PROTEIN XKDP"/>
    <property type="match status" value="1"/>
</dbReference>
<dbReference type="CDD" id="cd00118">
    <property type="entry name" value="LysM"/>
    <property type="match status" value="1"/>
</dbReference>
<feature type="domain" description="LysM" evidence="1">
    <location>
        <begin position="49"/>
        <end position="98"/>
    </location>
</feature>
<protein>
    <submittedName>
        <fullName evidence="2">LysM domain-containing protein</fullName>
    </submittedName>
</protein>
<dbReference type="InterPro" id="IPR052196">
    <property type="entry name" value="Bact_Kbp"/>
</dbReference>
<comment type="caution">
    <text evidence="2">The sequence shown here is derived from an EMBL/GenBank/DDBJ whole genome shotgun (WGS) entry which is preliminary data.</text>
</comment>
<dbReference type="Proteomes" id="UP000294801">
    <property type="component" value="Unassembled WGS sequence"/>
</dbReference>
<evidence type="ECO:0000259" key="1">
    <source>
        <dbReference type="PROSITE" id="PS51782"/>
    </source>
</evidence>
<accession>A0ABY2CYM0</accession>
<sequence length="361" mass="40062">MPFGCRRTRQILNIGALFMRKSIISLALALGLAFPVLADTLTLRPDAPARYVVVRGDTLWGISGRYLKSPWRWPELWRMNRDEVRNPHLIYPGEVLVLSWVNGRPQLSLEGGQRVVKLSPRIRIEDADSAVPSIPAKVIEPFIKRPLVVSEAEFARSPRIIAGPDDRVILSQGDRLYAQGLDEGGIWQAYRMNKPLTDPDTKEVLGYEVVYGGDVRLEKEGEVQTLRVERVAEEIAVGDRLVKAPRALFVHYAPHPVDESVRGKIISTYNGVSGAAQYYNVVINRGAQQGVEVGHVFGVFKRGPDVEVTGSDGKKKKVSLPTEQGGKLFIYRVFDKVAYGLVMESQVPLNVGDEVAAPVDE</sequence>
<name>A0ABY2CYM0_GULMO</name>
<dbReference type="InterPro" id="IPR036779">
    <property type="entry name" value="LysM_dom_sf"/>
</dbReference>
<dbReference type="Pfam" id="PF01476">
    <property type="entry name" value="LysM"/>
    <property type="match status" value="1"/>
</dbReference>
<evidence type="ECO:0000313" key="2">
    <source>
        <dbReference type="EMBL" id="TCW32770.1"/>
    </source>
</evidence>
<proteinExistence type="predicted"/>
<dbReference type="EMBL" id="SMDA01000002">
    <property type="protein sequence ID" value="TCW32770.1"/>
    <property type="molecule type" value="Genomic_DNA"/>
</dbReference>
<evidence type="ECO:0000313" key="3">
    <source>
        <dbReference type="Proteomes" id="UP000294801"/>
    </source>
</evidence>
<dbReference type="PROSITE" id="PS51782">
    <property type="entry name" value="LYSM"/>
    <property type="match status" value="1"/>
</dbReference>
<dbReference type="InterPro" id="IPR018392">
    <property type="entry name" value="LysM"/>
</dbReference>
<organism evidence="2 3">
    <name type="scientific">Gulbenkiania mobilis</name>
    <dbReference type="NCBI Taxonomy" id="397457"/>
    <lineage>
        <taxon>Bacteria</taxon>
        <taxon>Pseudomonadati</taxon>
        <taxon>Pseudomonadota</taxon>
        <taxon>Betaproteobacteria</taxon>
        <taxon>Neisseriales</taxon>
        <taxon>Chromobacteriaceae</taxon>
        <taxon>Gulbenkiania</taxon>
    </lineage>
</organism>
<dbReference type="PANTHER" id="PTHR34700">
    <property type="entry name" value="POTASSIUM BINDING PROTEIN KBP"/>
    <property type="match status" value="1"/>
</dbReference>
<dbReference type="SUPFAM" id="SSF54106">
    <property type="entry name" value="LysM domain"/>
    <property type="match status" value="1"/>
</dbReference>
<keyword evidence="3" id="KW-1185">Reference proteome</keyword>
<dbReference type="Gene3D" id="3.10.350.10">
    <property type="entry name" value="LysM domain"/>
    <property type="match status" value="1"/>
</dbReference>
<reference evidence="2 3" key="1">
    <citation type="submission" date="2019-03" db="EMBL/GenBank/DDBJ databases">
        <title>Genomic Encyclopedia of Type Strains, Phase IV (KMG-IV): sequencing the most valuable type-strain genomes for metagenomic binning, comparative biology and taxonomic classification.</title>
        <authorList>
            <person name="Goeker M."/>
        </authorList>
    </citation>
    <scope>NUCLEOTIDE SEQUENCE [LARGE SCALE GENOMIC DNA]</scope>
    <source>
        <strain evidence="2 3">DSM 18507</strain>
    </source>
</reference>
<gene>
    <name evidence="2" type="ORF">EV669_10269</name>
</gene>